<dbReference type="EMBL" id="CAJOBH010011408">
    <property type="protein sequence ID" value="CAF4162626.1"/>
    <property type="molecule type" value="Genomic_DNA"/>
</dbReference>
<dbReference type="InterPro" id="IPR043502">
    <property type="entry name" value="DNA/RNA_pol_sf"/>
</dbReference>
<dbReference type="PANTHER" id="PTHR47027:SF20">
    <property type="entry name" value="REVERSE TRANSCRIPTASE-LIKE PROTEIN WITH RNA-DIRECTED DNA POLYMERASE DOMAIN"/>
    <property type="match status" value="1"/>
</dbReference>
<accession>A0A8S2RHB5</accession>
<dbReference type="InterPro" id="IPR000477">
    <property type="entry name" value="RT_dom"/>
</dbReference>
<gene>
    <name evidence="2" type="ORF">BYL167_LOCUS22049</name>
</gene>
<dbReference type="AlphaFoldDB" id="A0A8S2RHB5"/>
<protein>
    <recommendedName>
        <fullName evidence="1">Reverse transcriptase domain-containing protein</fullName>
    </recommendedName>
</protein>
<dbReference type="PANTHER" id="PTHR47027">
    <property type="entry name" value="REVERSE TRANSCRIPTASE DOMAIN-CONTAINING PROTEIN"/>
    <property type="match status" value="1"/>
</dbReference>
<comment type="caution">
    <text evidence="2">The sequence shown here is derived from an EMBL/GenBank/DDBJ whole genome shotgun (WGS) entry which is preliminary data.</text>
</comment>
<name>A0A8S2RHB5_9BILA</name>
<reference evidence="2" key="1">
    <citation type="submission" date="2021-02" db="EMBL/GenBank/DDBJ databases">
        <authorList>
            <person name="Nowell W R."/>
        </authorList>
    </citation>
    <scope>NUCLEOTIDE SEQUENCE</scope>
</reference>
<evidence type="ECO:0000259" key="1">
    <source>
        <dbReference type="PROSITE" id="PS50878"/>
    </source>
</evidence>
<sequence>MITVLQNIYEQAQSAVRIDKETGEWFQTSVGTRQGDPLSPLLFITYLKRVMDKAMQMDSGINISGTLVNNLRFADDIDIIQEDCDMLLEQIERLRAAAALAGLTMNTEKTKTLVFGDRNIEKQMHIAGNQIENVEQFEYLGIINPLTWPRRIINNTIAVLSDQKVGIWLGKKSLGNSKIGMTIAPGFDAFHWAIMIDGHLYELTIDGKNEKECHKFNTTEDQDYINKFHWIRLSGSSIRTHSELIEKCGSSKKSYYLVPYELGMVNDNMNCQQFVHRLYAYARDITVFQATCITNAVSGNFIF</sequence>
<dbReference type="Pfam" id="PF00078">
    <property type="entry name" value="RVT_1"/>
    <property type="match status" value="1"/>
</dbReference>
<feature type="domain" description="Reverse transcriptase" evidence="1">
    <location>
        <begin position="1"/>
        <end position="144"/>
    </location>
</feature>
<evidence type="ECO:0000313" key="2">
    <source>
        <dbReference type="EMBL" id="CAF4162626.1"/>
    </source>
</evidence>
<organism evidence="2 3">
    <name type="scientific">Rotaria magnacalcarata</name>
    <dbReference type="NCBI Taxonomy" id="392030"/>
    <lineage>
        <taxon>Eukaryota</taxon>
        <taxon>Metazoa</taxon>
        <taxon>Spiralia</taxon>
        <taxon>Gnathifera</taxon>
        <taxon>Rotifera</taxon>
        <taxon>Eurotatoria</taxon>
        <taxon>Bdelloidea</taxon>
        <taxon>Philodinida</taxon>
        <taxon>Philodinidae</taxon>
        <taxon>Rotaria</taxon>
    </lineage>
</organism>
<dbReference type="Proteomes" id="UP000681967">
    <property type="component" value="Unassembled WGS sequence"/>
</dbReference>
<dbReference type="SUPFAM" id="SSF56672">
    <property type="entry name" value="DNA/RNA polymerases"/>
    <property type="match status" value="1"/>
</dbReference>
<proteinExistence type="predicted"/>
<evidence type="ECO:0000313" key="3">
    <source>
        <dbReference type="Proteomes" id="UP000681967"/>
    </source>
</evidence>
<dbReference type="PROSITE" id="PS50878">
    <property type="entry name" value="RT_POL"/>
    <property type="match status" value="1"/>
</dbReference>